<evidence type="ECO:0000256" key="6">
    <source>
        <dbReference type="ARBA" id="ARBA00048612"/>
    </source>
</evidence>
<dbReference type="InterPro" id="IPR003788">
    <property type="entry name" value="NDUFAF7"/>
</dbReference>
<sequence length="560" mass="65221">METLLLLPPSRRVITQLRLRLRQTTLRQTSTQPNRYNYNPDDFSEGETLKQLIHQHFTTDTGGIKLYQPDQLARFNHPPKPSICLARDFIHDSLYNPNYGYFFNQVEIFDPPHQSLQNSSHGSKNLEEHLYAEYFHPATAQQQNQLFVRRQSLDCPHHQHDPSSSEDQRQIWHTPTELFKPWYAWSMASLIVEKHLEEVPRNAELKKKGLKIYEIGAGNGTLCCGIMDYIREHHPSLYVETRYTTIELSTRLARRQREKISESGHEAQARVVCRSILDMVGSSELAASAEPCWVLGMEVLDNLPRDVVRRERTSGQMLQSIVITDQHGDMHERFIPITPENNPLLLDYLHILYPHLYPQQQQQQANTKKLHILWEKFLATYLPFRANLSPHQFIPSNYLALLRTVFHLFPNHRLVLSDFSHLDNTLNDPRRNRFGAPVVQTRYNGVTVPASTFLVKPGMFDIFFPTDFDELRRLYTHLYHQAHPSSSSDDDDSSHNTNTNNTHHRRPEISVQSQSRFLQHVLHQPHMRQLIISHKTAGRSLLDVSQIPAYYHNVKILTVI</sequence>
<evidence type="ECO:0000256" key="4">
    <source>
        <dbReference type="ARBA" id="ARBA00022679"/>
    </source>
</evidence>
<comment type="subcellular location">
    <subcellularLocation>
        <location evidence="1 7">Mitochondrion</location>
    </subcellularLocation>
</comment>
<dbReference type="EMBL" id="LAVV01007690">
    <property type="protein sequence ID" value="KNZ55094.1"/>
    <property type="molecule type" value="Genomic_DNA"/>
</dbReference>
<evidence type="ECO:0000256" key="2">
    <source>
        <dbReference type="ARBA" id="ARBA00005891"/>
    </source>
</evidence>
<dbReference type="AlphaFoldDB" id="A0A0L6V2U6"/>
<dbReference type="EC" id="2.1.1.320" evidence="7"/>
<name>A0A0L6V2U6_9BASI</name>
<dbReference type="Pfam" id="PF02636">
    <property type="entry name" value="Methyltransf_28"/>
    <property type="match status" value="1"/>
</dbReference>
<comment type="similarity">
    <text evidence="2 7">Belongs to the NDUFAF7 family.</text>
</comment>
<evidence type="ECO:0000313" key="9">
    <source>
        <dbReference type="EMBL" id="KNZ55094.1"/>
    </source>
</evidence>
<evidence type="ECO:0000256" key="1">
    <source>
        <dbReference type="ARBA" id="ARBA00004173"/>
    </source>
</evidence>
<evidence type="ECO:0000256" key="3">
    <source>
        <dbReference type="ARBA" id="ARBA00022603"/>
    </source>
</evidence>
<comment type="caution">
    <text evidence="9">The sequence shown here is derived from an EMBL/GenBank/DDBJ whole genome shotgun (WGS) entry which is preliminary data.</text>
</comment>
<comment type="catalytic activity">
    <reaction evidence="6 7">
        <text>L-arginyl-[protein] + 2 S-adenosyl-L-methionine = N(omega),N(omega)'-dimethyl-L-arginyl-[protein] + 2 S-adenosyl-L-homocysteine + 2 H(+)</text>
        <dbReference type="Rhea" id="RHEA:48108"/>
        <dbReference type="Rhea" id="RHEA-COMP:10532"/>
        <dbReference type="Rhea" id="RHEA-COMP:11992"/>
        <dbReference type="ChEBI" id="CHEBI:15378"/>
        <dbReference type="ChEBI" id="CHEBI:29965"/>
        <dbReference type="ChEBI" id="CHEBI:57856"/>
        <dbReference type="ChEBI" id="CHEBI:59789"/>
        <dbReference type="ChEBI" id="CHEBI:88221"/>
        <dbReference type="EC" id="2.1.1.320"/>
    </reaction>
</comment>
<keyword evidence="10" id="KW-1185">Reference proteome</keyword>
<feature type="region of interest" description="Disordered" evidence="8">
    <location>
        <begin position="482"/>
        <end position="510"/>
    </location>
</feature>
<comment type="function">
    <text evidence="7">Arginine methyltransferase involved in the assembly or stability of mitochondrial NADH:ubiquinone oxidoreductase complex (complex I).</text>
</comment>
<evidence type="ECO:0000256" key="8">
    <source>
        <dbReference type="SAM" id="MobiDB-lite"/>
    </source>
</evidence>
<keyword evidence="5 7" id="KW-0496">Mitochondrion</keyword>
<dbReference type="STRING" id="27349.A0A0L6V2U6"/>
<keyword evidence="4 7" id="KW-0808">Transferase</keyword>
<dbReference type="OrthoDB" id="17415at2759"/>
<gene>
    <name evidence="9" type="ORF">VP01_276g14</name>
</gene>
<protein>
    <recommendedName>
        <fullName evidence="7">Protein arginine methyltransferase NDUFAF7</fullName>
        <ecNumber evidence="7">2.1.1.320</ecNumber>
    </recommendedName>
</protein>
<evidence type="ECO:0000256" key="5">
    <source>
        <dbReference type="ARBA" id="ARBA00023128"/>
    </source>
</evidence>
<evidence type="ECO:0000256" key="7">
    <source>
        <dbReference type="RuleBase" id="RU364114"/>
    </source>
</evidence>
<proteinExistence type="inferred from homology"/>
<dbReference type="InterPro" id="IPR029063">
    <property type="entry name" value="SAM-dependent_MTases_sf"/>
</dbReference>
<accession>A0A0L6V2U6</accession>
<dbReference type="InterPro" id="IPR038375">
    <property type="entry name" value="NDUFAF7_sf"/>
</dbReference>
<dbReference type="GO" id="GO:0035243">
    <property type="term" value="F:protein-arginine omega-N symmetric methyltransferase activity"/>
    <property type="evidence" value="ECO:0007669"/>
    <property type="project" value="UniProtKB-EC"/>
</dbReference>
<evidence type="ECO:0000313" key="10">
    <source>
        <dbReference type="Proteomes" id="UP000037035"/>
    </source>
</evidence>
<dbReference type="SUPFAM" id="SSF53335">
    <property type="entry name" value="S-adenosyl-L-methionine-dependent methyltransferases"/>
    <property type="match status" value="1"/>
</dbReference>
<dbReference type="Gene3D" id="3.40.50.12710">
    <property type="match status" value="1"/>
</dbReference>
<dbReference type="GO" id="GO:0032259">
    <property type="term" value="P:methylation"/>
    <property type="evidence" value="ECO:0007669"/>
    <property type="project" value="UniProtKB-KW"/>
</dbReference>
<dbReference type="GO" id="GO:0005739">
    <property type="term" value="C:mitochondrion"/>
    <property type="evidence" value="ECO:0007669"/>
    <property type="project" value="UniProtKB-SubCell"/>
</dbReference>
<reference evidence="9 10" key="1">
    <citation type="submission" date="2015-08" db="EMBL/GenBank/DDBJ databases">
        <title>Next Generation Sequencing and Analysis of the Genome of Puccinia sorghi L Schw, the Causal Agent of Maize Common Rust.</title>
        <authorList>
            <person name="Rochi L."/>
            <person name="Burguener G."/>
            <person name="Darino M."/>
            <person name="Turjanski A."/>
            <person name="Kreff E."/>
            <person name="Dieguez M.J."/>
            <person name="Sacco F."/>
        </authorList>
    </citation>
    <scope>NUCLEOTIDE SEQUENCE [LARGE SCALE GENOMIC DNA]</scope>
    <source>
        <strain evidence="9 10">RO10H11247</strain>
    </source>
</reference>
<dbReference type="PANTHER" id="PTHR12049:SF5">
    <property type="entry name" value="PROTEIN ARGININE METHYLTRANSFERASE NDUFAF7 HOMOLOG, MITOCHONDRIAL"/>
    <property type="match status" value="1"/>
</dbReference>
<keyword evidence="3 7" id="KW-0489">Methyltransferase</keyword>
<dbReference type="PANTHER" id="PTHR12049">
    <property type="entry name" value="PROTEIN ARGININE METHYLTRANSFERASE NDUFAF7, MITOCHONDRIAL"/>
    <property type="match status" value="1"/>
</dbReference>
<dbReference type="VEuPathDB" id="FungiDB:VP01_276g14"/>
<organism evidence="9 10">
    <name type="scientific">Puccinia sorghi</name>
    <dbReference type="NCBI Taxonomy" id="27349"/>
    <lineage>
        <taxon>Eukaryota</taxon>
        <taxon>Fungi</taxon>
        <taxon>Dikarya</taxon>
        <taxon>Basidiomycota</taxon>
        <taxon>Pucciniomycotina</taxon>
        <taxon>Pucciniomycetes</taxon>
        <taxon>Pucciniales</taxon>
        <taxon>Pucciniaceae</taxon>
        <taxon>Puccinia</taxon>
    </lineage>
</organism>
<dbReference type="Proteomes" id="UP000037035">
    <property type="component" value="Unassembled WGS sequence"/>
</dbReference>